<dbReference type="Gene3D" id="6.10.280.10">
    <property type="entry name" value="Mediator complex, subunit Med21"/>
    <property type="match status" value="1"/>
</dbReference>
<keyword evidence="6 8" id="KW-0804">Transcription</keyword>
<keyword evidence="7 8" id="KW-0539">Nucleus</keyword>
<dbReference type="SUPFAM" id="SSF140718">
    <property type="entry name" value="Mediator hinge subcomplex-like"/>
    <property type="match status" value="1"/>
</dbReference>
<keyword evidence="11" id="KW-1185">Reference proteome</keyword>
<dbReference type="GO" id="GO:0016592">
    <property type="term" value="C:mediator complex"/>
    <property type="evidence" value="ECO:0007669"/>
    <property type="project" value="UniProtKB-UniRule"/>
</dbReference>
<accession>A0A8H4AMB0</accession>
<protein>
    <recommendedName>
        <fullName evidence="3 8">Mediator of RNA polymerase II transcription subunit 21</fullName>
    </recommendedName>
</protein>
<evidence type="ECO:0000256" key="8">
    <source>
        <dbReference type="RuleBase" id="RU366036"/>
    </source>
</evidence>
<dbReference type="PANTHER" id="PTHR13381:SF0">
    <property type="entry name" value="MEDIATOR OF RNA POLYMERASE II TRANSCRIPTION SUBUNIT 21"/>
    <property type="match status" value="1"/>
</dbReference>
<keyword evidence="5 8" id="KW-0010">Activator</keyword>
<evidence type="ECO:0000256" key="3">
    <source>
        <dbReference type="ARBA" id="ARBA00019691"/>
    </source>
</evidence>
<dbReference type="Pfam" id="PF11221">
    <property type="entry name" value="Med21"/>
    <property type="match status" value="1"/>
</dbReference>
<dbReference type="PANTHER" id="PTHR13381">
    <property type="entry name" value="RNA POLYMERASE II HOLOENZYME COMPONENT SRB7"/>
    <property type="match status" value="1"/>
</dbReference>
<evidence type="ECO:0000256" key="1">
    <source>
        <dbReference type="ARBA" id="ARBA00004123"/>
    </source>
</evidence>
<dbReference type="InterPro" id="IPR021384">
    <property type="entry name" value="Mediator_Med21"/>
</dbReference>
<keyword evidence="9" id="KW-0175">Coiled coil</keyword>
<dbReference type="InterPro" id="IPR037212">
    <property type="entry name" value="Med7/Med21-like"/>
</dbReference>
<dbReference type="EMBL" id="WTPW01000420">
    <property type="protein sequence ID" value="KAF0512853.1"/>
    <property type="molecule type" value="Genomic_DNA"/>
</dbReference>
<evidence type="ECO:0000313" key="10">
    <source>
        <dbReference type="EMBL" id="KAF0512853.1"/>
    </source>
</evidence>
<evidence type="ECO:0000256" key="4">
    <source>
        <dbReference type="ARBA" id="ARBA00023015"/>
    </source>
</evidence>
<name>A0A8H4AMB0_GIGMA</name>
<proteinExistence type="inferred from homology"/>
<organism evidence="10 11">
    <name type="scientific">Gigaspora margarita</name>
    <dbReference type="NCBI Taxonomy" id="4874"/>
    <lineage>
        <taxon>Eukaryota</taxon>
        <taxon>Fungi</taxon>
        <taxon>Fungi incertae sedis</taxon>
        <taxon>Mucoromycota</taxon>
        <taxon>Glomeromycotina</taxon>
        <taxon>Glomeromycetes</taxon>
        <taxon>Diversisporales</taxon>
        <taxon>Gigasporaceae</taxon>
        <taxon>Gigaspora</taxon>
    </lineage>
</organism>
<gene>
    <name evidence="10" type="ORF">F8M41_017902</name>
</gene>
<evidence type="ECO:0000256" key="7">
    <source>
        <dbReference type="ARBA" id="ARBA00023242"/>
    </source>
</evidence>
<comment type="function">
    <text evidence="8">Component of the Mediator complex, a coactivator involved in the regulated transcription of nearly all RNA polymerase II-dependent genes. Mediator functions as a bridge to convey information from gene-specific regulatory proteins to the basal RNA polymerase II transcription machinery. Mediator is recruited to promoters by direct interactions with regulatory proteins and serves as a scaffold for the assembly of a functional preinitiation complex with RNA polymerase II and the general transcription factors.</text>
</comment>
<comment type="similarity">
    <text evidence="2 8">Belongs to the Mediator complex subunit 21 family.</text>
</comment>
<evidence type="ECO:0000256" key="5">
    <source>
        <dbReference type="ARBA" id="ARBA00023159"/>
    </source>
</evidence>
<evidence type="ECO:0000313" key="11">
    <source>
        <dbReference type="Proteomes" id="UP000439903"/>
    </source>
</evidence>
<dbReference type="OrthoDB" id="526653at2759"/>
<evidence type="ECO:0000256" key="9">
    <source>
        <dbReference type="SAM" id="Coils"/>
    </source>
</evidence>
<dbReference type="Proteomes" id="UP000439903">
    <property type="component" value="Unassembled WGS sequence"/>
</dbReference>
<keyword evidence="4 8" id="KW-0805">Transcription regulation</keyword>
<dbReference type="AlphaFoldDB" id="A0A8H4AMB0"/>
<dbReference type="GO" id="GO:0006357">
    <property type="term" value="P:regulation of transcription by RNA polymerase II"/>
    <property type="evidence" value="ECO:0007669"/>
    <property type="project" value="TreeGrafter"/>
</dbReference>
<dbReference type="GO" id="GO:0003712">
    <property type="term" value="F:transcription coregulator activity"/>
    <property type="evidence" value="ECO:0007669"/>
    <property type="project" value="TreeGrafter"/>
</dbReference>
<evidence type="ECO:0000256" key="6">
    <source>
        <dbReference type="ARBA" id="ARBA00023163"/>
    </source>
</evidence>
<evidence type="ECO:0000256" key="2">
    <source>
        <dbReference type="ARBA" id="ARBA00005770"/>
    </source>
</evidence>
<comment type="caution">
    <text evidence="10">The sequence shown here is derived from an EMBL/GenBank/DDBJ whole genome shotgun (WGS) entry which is preliminary data.</text>
</comment>
<reference evidence="10 11" key="1">
    <citation type="journal article" date="2019" name="Environ. Microbiol.">
        <title>At the nexus of three kingdoms: the genome of the mycorrhizal fungus Gigaspora margarita provides insights into plant, endobacterial and fungal interactions.</title>
        <authorList>
            <person name="Venice F."/>
            <person name="Ghignone S."/>
            <person name="Salvioli di Fossalunga A."/>
            <person name="Amselem J."/>
            <person name="Novero M."/>
            <person name="Xianan X."/>
            <person name="Sedzielewska Toro K."/>
            <person name="Morin E."/>
            <person name="Lipzen A."/>
            <person name="Grigoriev I.V."/>
            <person name="Henrissat B."/>
            <person name="Martin F.M."/>
            <person name="Bonfante P."/>
        </authorList>
    </citation>
    <scope>NUCLEOTIDE SEQUENCE [LARGE SCALE GENOMIC DNA]</scope>
    <source>
        <strain evidence="10 11">BEG34</strain>
    </source>
</reference>
<feature type="coiled-coil region" evidence="9">
    <location>
        <begin position="85"/>
        <end position="130"/>
    </location>
</feature>
<comment type="subcellular location">
    <subcellularLocation>
        <location evidence="1 8">Nucleus</location>
    </subcellularLocation>
</comment>
<comment type="subunit">
    <text evidence="8">Component of the Mediator complex.</text>
</comment>
<sequence length="137" mass="15432">MQSSFPSSNSQNLVEASSINMDILTQLQDSIDCISRMFFVVVHHLNTPDPSKSKDAQQEYVQDICKKAKQIELLIDALPGINHSEAEQIEILKSLDQELKVANEEYIKAVQDAELLLKQIKETIKIISKDQSLAFSN</sequence>